<dbReference type="GO" id="GO:0003714">
    <property type="term" value="F:transcription corepressor activity"/>
    <property type="evidence" value="ECO:0007669"/>
    <property type="project" value="TreeGrafter"/>
</dbReference>
<dbReference type="Gene3D" id="2.130.10.10">
    <property type="entry name" value="YVTN repeat-like/Quinoprotein amine dehydrogenase"/>
    <property type="match status" value="1"/>
</dbReference>
<proteinExistence type="inferred from homology"/>
<evidence type="ECO:0000256" key="1">
    <source>
        <dbReference type="ARBA" id="ARBA00005969"/>
    </source>
</evidence>
<protein>
    <recommendedName>
        <fullName evidence="7">Guanine nucleotide-binding protein subunit beta-like protein</fullName>
    </recommendedName>
</protein>
<dbReference type="PROSITE" id="PS50082">
    <property type="entry name" value="WD_REPEATS_2"/>
    <property type="match status" value="2"/>
</dbReference>
<dbReference type="PANTHER" id="PTHR10814">
    <property type="entry name" value="TRANSDUCIN-LIKE ENHANCER PROTEIN"/>
    <property type="match status" value="1"/>
</dbReference>
<keyword evidence="2 4" id="KW-0853">WD repeat</keyword>
<comment type="caution">
    <text evidence="5">The sequence shown here is derived from an EMBL/GenBank/DDBJ whole genome shotgun (WGS) entry which is preliminary data.</text>
</comment>
<dbReference type="InterPro" id="IPR009146">
    <property type="entry name" value="Groucho_enhance"/>
</dbReference>
<feature type="repeat" description="WD" evidence="4">
    <location>
        <begin position="158"/>
        <end position="189"/>
    </location>
</feature>
<dbReference type="Pfam" id="PF00400">
    <property type="entry name" value="WD40"/>
    <property type="match status" value="2"/>
</dbReference>
<dbReference type="PANTHER" id="PTHR10814:SF21">
    <property type="entry name" value="PROTEIN GROUCHO"/>
    <property type="match status" value="1"/>
</dbReference>
<name>A0AAD5S495_9FUNG</name>
<dbReference type="InterPro" id="IPR015943">
    <property type="entry name" value="WD40/YVTN_repeat-like_dom_sf"/>
</dbReference>
<gene>
    <name evidence="5" type="ORF">HK097_002543</name>
</gene>
<dbReference type="InterPro" id="IPR001680">
    <property type="entry name" value="WD40_rpt"/>
</dbReference>
<dbReference type="PROSITE" id="PS00678">
    <property type="entry name" value="WD_REPEATS_1"/>
    <property type="match status" value="1"/>
</dbReference>
<dbReference type="EMBL" id="JADGJD010001552">
    <property type="protein sequence ID" value="KAJ3040528.1"/>
    <property type="molecule type" value="Genomic_DNA"/>
</dbReference>
<comment type="similarity">
    <text evidence="1">Belongs to the WD repeat Groucho/TLE family.</text>
</comment>
<dbReference type="SUPFAM" id="SSF50978">
    <property type="entry name" value="WD40 repeat-like"/>
    <property type="match status" value="1"/>
</dbReference>
<evidence type="ECO:0000256" key="2">
    <source>
        <dbReference type="ARBA" id="ARBA00022574"/>
    </source>
</evidence>
<evidence type="ECO:0000256" key="4">
    <source>
        <dbReference type="PROSITE-ProRule" id="PRU00221"/>
    </source>
</evidence>
<evidence type="ECO:0000313" key="5">
    <source>
        <dbReference type="EMBL" id="KAJ3040528.1"/>
    </source>
</evidence>
<keyword evidence="3" id="KW-0677">Repeat</keyword>
<dbReference type="Proteomes" id="UP001212841">
    <property type="component" value="Unassembled WGS sequence"/>
</dbReference>
<reference evidence="5" key="1">
    <citation type="submission" date="2020-05" db="EMBL/GenBank/DDBJ databases">
        <title>Phylogenomic resolution of chytrid fungi.</title>
        <authorList>
            <person name="Stajich J.E."/>
            <person name="Amses K."/>
            <person name="Simmons R."/>
            <person name="Seto K."/>
            <person name="Myers J."/>
            <person name="Bonds A."/>
            <person name="Quandt C.A."/>
            <person name="Barry K."/>
            <person name="Liu P."/>
            <person name="Grigoriev I."/>
            <person name="Longcore J.E."/>
            <person name="James T.Y."/>
        </authorList>
    </citation>
    <scope>NUCLEOTIDE SEQUENCE</scope>
    <source>
        <strain evidence="5">JEL0318</strain>
    </source>
</reference>
<accession>A0AAD5S495</accession>
<evidence type="ECO:0008006" key="7">
    <source>
        <dbReference type="Google" id="ProtNLM"/>
    </source>
</evidence>
<dbReference type="GO" id="GO:0005634">
    <property type="term" value="C:nucleus"/>
    <property type="evidence" value="ECO:0007669"/>
    <property type="project" value="InterPro"/>
</dbReference>
<dbReference type="PROSITE" id="PS50294">
    <property type="entry name" value="WD_REPEATS_REGION"/>
    <property type="match status" value="1"/>
</dbReference>
<dbReference type="SMART" id="SM00320">
    <property type="entry name" value="WD40"/>
    <property type="match status" value="5"/>
</dbReference>
<organism evidence="5 6">
    <name type="scientific">Rhizophlyctis rosea</name>
    <dbReference type="NCBI Taxonomy" id="64517"/>
    <lineage>
        <taxon>Eukaryota</taxon>
        <taxon>Fungi</taxon>
        <taxon>Fungi incertae sedis</taxon>
        <taxon>Chytridiomycota</taxon>
        <taxon>Chytridiomycota incertae sedis</taxon>
        <taxon>Chytridiomycetes</taxon>
        <taxon>Rhizophlyctidales</taxon>
        <taxon>Rhizophlyctidaceae</taxon>
        <taxon>Rhizophlyctis</taxon>
    </lineage>
</organism>
<dbReference type="InterPro" id="IPR019775">
    <property type="entry name" value="WD40_repeat_CS"/>
</dbReference>
<dbReference type="AlphaFoldDB" id="A0AAD5S495"/>
<dbReference type="InterPro" id="IPR036322">
    <property type="entry name" value="WD40_repeat_dom_sf"/>
</dbReference>
<feature type="repeat" description="WD" evidence="4">
    <location>
        <begin position="74"/>
        <end position="115"/>
    </location>
</feature>
<evidence type="ECO:0000256" key="3">
    <source>
        <dbReference type="ARBA" id="ARBA00022737"/>
    </source>
</evidence>
<sequence>MPDGKRLVVAGEADYMVVLDVTQPIPTVESRLKTPTLFTYSLAASEDSKYIFNCMNDGAVGMWDLPKGEMVKSFTGHEDSVTCCALTKDSSQLITGSLDETVRVWDVAQGTEVLRFDCHSKIFSLGVPPHSSYVAVGLENATVVLKSLRGDGRVDRELLVHDYCVLSMKWSPTGGWMVTTGKDRKWVVWRGKDMGTVFQQQETSSILCTDVSACGGYVLTGSGDKFASLYQLLY</sequence>
<dbReference type="GO" id="GO:0005667">
    <property type="term" value="C:transcription regulator complex"/>
    <property type="evidence" value="ECO:0007669"/>
    <property type="project" value="TreeGrafter"/>
</dbReference>
<dbReference type="PRINTS" id="PR01850">
    <property type="entry name" value="GROUCHOFAMLY"/>
</dbReference>
<evidence type="ECO:0000313" key="6">
    <source>
        <dbReference type="Proteomes" id="UP001212841"/>
    </source>
</evidence>
<keyword evidence="6" id="KW-1185">Reference proteome</keyword>